<dbReference type="PANTHER" id="PTHR22602">
    <property type="entry name" value="TRANSFERASE CAF17, MITOCHONDRIAL-RELATED"/>
    <property type="match status" value="1"/>
</dbReference>
<dbReference type="Gene3D" id="3.30.1360.120">
    <property type="entry name" value="Probable tRNA modification gtpase trme, domain 1"/>
    <property type="match status" value="1"/>
</dbReference>
<feature type="compositionally biased region" description="Basic and acidic residues" evidence="5">
    <location>
        <begin position="347"/>
        <end position="356"/>
    </location>
</feature>
<feature type="compositionally biased region" description="Polar residues" evidence="5">
    <location>
        <begin position="359"/>
        <end position="376"/>
    </location>
</feature>
<keyword evidence="2" id="KW-0809">Transit peptide</keyword>
<organism evidence="6 7">
    <name type="scientific">Sungouiella intermedia</name>
    <dbReference type="NCBI Taxonomy" id="45354"/>
    <lineage>
        <taxon>Eukaryota</taxon>
        <taxon>Fungi</taxon>
        <taxon>Dikarya</taxon>
        <taxon>Ascomycota</taxon>
        <taxon>Saccharomycotina</taxon>
        <taxon>Pichiomycetes</taxon>
        <taxon>Metschnikowiaceae</taxon>
        <taxon>Sungouiella</taxon>
    </lineage>
</organism>
<evidence type="ECO:0000313" key="6">
    <source>
        <dbReference type="EMBL" id="SGZ48678.1"/>
    </source>
</evidence>
<dbReference type="SUPFAM" id="SSF103025">
    <property type="entry name" value="Folate-binding domain"/>
    <property type="match status" value="1"/>
</dbReference>
<gene>
    <name evidence="6" type="ORF">SAMEA4029009_CIC11G00000003174</name>
</gene>
<feature type="region of interest" description="Disordered" evidence="5">
    <location>
        <begin position="347"/>
        <end position="378"/>
    </location>
</feature>
<reference evidence="6 7" key="1">
    <citation type="submission" date="2016-10" db="EMBL/GenBank/DDBJ databases">
        <authorList>
            <person name="de Groot N.N."/>
        </authorList>
    </citation>
    <scope>NUCLEOTIDE SEQUENCE [LARGE SCALE GENOMIC DNA]</scope>
    <source>
        <strain evidence="6 7">PYCC 4715</strain>
    </source>
</reference>
<dbReference type="InterPro" id="IPR045179">
    <property type="entry name" value="YgfZ/GcvT"/>
</dbReference>
<keyword evidence="3" id="KW-0496">Mitochondrion</keyword>
<evidence type="ECO:0000256" key="4">
    <source>
        <dbReference type="ARBA" id="ARBA00093447"/>
    </source>
</evidence>
<evidence type="ECO:0000256" key="5">
    <source>
        <dbReference type="SAM" id="MobiDB-lite"/>
    </source>
</evidence>
<dbReference type="Proteomes" id="UP000182259">
    <property type="component" value="Chromosome I"/>
</dbReference>
<accession>A0A1L0BB25</accession>
<dbReference type="Gene3D" id="2.40.30.160">
    <property type="match status" value="1"/>
</dbReference>
<evidence type="ECO:0000256" key="3">
    <source>
        <dbReference type="ARBA" id="ARBA00023128"/>
    </source>
</evidence>
<comment type="subcellular location">
    <subcellularLocation>
        <location evidence="1">Mitochondrion matrix</location>
    </subcellularLocation>
</comment>
<comment type="similarity">
    <text evidence="4">Belongs to the GcvT family. CAF17/IBA57 subfamily.</text>
</comment>
<dbReference type="InterPro" id="IPR017703">
    <property type="entry name" value="YgfZ/GCV_T_CS"/>
</dbReference>
<dbReference type="AlphaFoldDB" id="A0A1L0BB25"/>
<proteinExistence type="inferred from homology"/>
<dbReference type="NCBIfam" id="TIGR03317">
    <property type="entry name" value="ygfZ_signature"/>
    <property type="match status" value="1"/>
</dbReference>
<dbReference type="InterPro" id="IPR027266">
    <property type="entry name" value="TrmE/GcvT-like"/>
</dbReference>
<evidence type="ECO:0000313" key="7">
    <source>
        <dbReference type="Proteomes" id="UP000182259"/>
    </source>
</evidence>
<evidence type="ECO:0000256" key="1">
    <source>
        <dbReference type="ARBA" id="ARBA00004305"/>
    </source>
</evidence>
<protein>
    <submittedName>
        <fullName evidence="6">CIC11C00000003174</fullName>
    </submittedName>
</protein>
<dbReference type="PANTHER" id="PTHR22602:SF0">
    <property type="entry name" value="TRANSFERASE CAF17, MITOCHONDRIAL-RELATED"/>
    <property type="match status" value="1"/>
</dbReference>
<dbReference type="EMBL" id="LT635764">
    <property type="protein sequence ID" value="SGZ48678.1"/>
    <property type="molecule type" value="Genomic_DNA"/>
</dbReference>
<dbReference type="GO" id="GO:0005759">
    <property type="term" value="C:mitochondrial matrix"/>
    <property type="evidence" value="ECO:0007669"/>
    <property type="project" value="UniProtKB-SubCell"/>
</dbReference>
<evidence type="ECO:0000256" key="2">
    <source>
        <dbReference type="ARBA" id="ARBA00022946"/>
    </source>
</evidence>
<dbReference type="GO" id="GO:0016226">
    <property type="term" value="P:iron-sulfur cluster assembly"/>
    <property type="evidence" value="ECO:0007669"/>
    <property type="project" value="TreeGrafter"/>
</dbReference>
<name>A0A1L0BB25_9ASCO</name>
<sequence length="430" mass="48059">MSLVGLSNLSRSFIRVKGPDASKFLNGLVTTRLLPNVVKKKQHTISANEDKHLKLAEVVNLQENWGLMHEDIYDPENHIFVRRDGLYLMFLNSKGRVVNDCFQYAFPYHTSTDALQVAYDEGPNYLLELSPKHSRPLLSLLKIHKLSAKVKIETSESYSYYYFNDTPEFEEWLDKIQSKYMATLDPASALDAANQFIASQEFISLALAKNVVGLAIDNRIPGFGVKIVTDIKVEDPVALLSDEFKNNFEVKEVPEELVTHRRYVNGLFETGDAPAGTTMLPFEANLDYVNGLSLEKGCYIGQELTIRTFNGGVIRKRVVPVTFSGPDNLSELLADVDVSNIDISRVSEQKEQKSEQKSASSPFANTASSPFGSSGKVSRRGKLGKILSIDGNEGFMLATVSDVEKDSMFKFEVDGETVIVEAHIPEWWPE</sequence>